<keyword evidence="1" id="KW-0472">Membrane</keyword>
<accession>A0A1F7WDH0</accession>
<feature type="transmembrane region" description="Helical" evidence="1">
    <location>
        <begin position="57"/>
        <end position="77"/>
    </location>
</feature>
<organism evidence="2 3">
    <name type="scientific">Candidatus Uhrbacteria bacterium RIFOXYC2_FULL_47_19</name>
    <dbReference type="NCBI Taxonomy" id="1802424"/>
    <lineage>
        <taxon>Bacteria</taxon>
        <taxon>Candidatus Uhriibacteriota</taxon>
    </lineage>
</organism>
<evidence type="ECO:0000256" key="1">
    <source>
        <dbReference type="SAM" id="Phobius"/>
    </source>
</evidence>
<evidence type="ECO:0000313" key="3">
    <source>
        <dbReference type="Proteomes" id="UP000176988"/>
    </source>
</evidence>
<feature type="transmembrane region" description="Helical" evidence="1">
    <location>
        <begin position="129"/>
        <end position="151"/>
    </location>
</feature>
<gene>
    <name evidence="2" type="ORF">A2480_00005</name>
</gene>
<dbReference type="STRING" id="1802424.A2480_00005"/>
<comment type="caution">
    <text evidence="2">The sequence shown here is derived from an EMBL/GenBank/DDBJ whole genome shotgun (WGS) entry which is preliminary data.</text>
</comment>
<dbReference type="Proteomes" id="UP000176988">
    <property type="component" value="Unassembled WGS sequence"/>
</dbReference>
<protein>
    <submittedName>
        <fullName evidence="2">Uncharacterized protein</fullName>
    </submittedName>
</protein>
<name>A0A1F7WDH0_9BACT</name>
<proteinExistence type="predicted"/>
<dbReference type="EMBL" id="MGFG01000021">
    <property type="protein sequence ID" value="OGM00871.1"/>
    <property type="molecule type" value="Genomic_DNA"/>
</dbReference>
<reference evidence="2 3" key="1">
    <citation type="journal article" date="2016" name="Nat. Commun.">
        <title>Thousands of microbial genomes shed light on interconnected biogeochemical processes in an aquifer system.</title>
        <authorList>
            <person name="Anantharaman K."/>
            <person name="Brown C.T."/>
            <person name="Hug L.A."/>
            <person name="Sharon I."/>
            <person name="Castelle C.J."/>
            <person name="Probst A.J."/>
            <person name="Thomas B.C."/>
            <person name="Singh A."/>
            <person name="Wilkins M.J."/>
            <person name="Karaoz U."/>
            <person name="Brodie E.L."/>
            <person name="Williams K.H."/>
            <person name="Hubbard S.S."/>
            <person name="Banfield J.F."/>
        </authorList>
    </citation>
    <scope>NUCLEOTIDE SEQUENCE [LARGE SCALE GENOMIC DNA]</scope>
</reference>
<keyword evidence="1" id="KW-1133">Transmembrane helix</keyword>
<dbReference type="AlphaFoldDB" id="A0A1F7WDH0"/>
<evidence type="ECO:0000313" key="2">
    <source>
        <dbReference type="EMBL" id="OGM00871.1"/>
    </source>
</evidence>
<feature type="transmembrane region" description="Helical" evidence="1">
    <location>
        <begin position="89"/>
        <end position="108"/>
    </location>
</feature>
<sequence length="153" mass="16376">MFITAHAAVTVTVATTLGVDQPAATFVLGWLLHYFGDALPHGDESLGEWAKRGRVPAIRIGLMCLIDLAALSVALLWCQSQGVLTPAVWAAIVGSAVPDLLVGLELVLGKPITGPLAWLHEAVHRSINFVYSPWIGVPLQVILAGVLWWLIGR</sequence>
<keyword evidence="1" id="KW-0812">Transmembrane</keyword>